<dbReference type="InterPro" id="IPR036034">
    <property type="entry name" value="PDZ_sf"/>
</dbReference>
<dbReference type="InterPro" id="IPR003594">
    <property type="entry name" value="HATPase_dom"/>
</dbReference>
<dbReference type="RefSeq" id="WP_268780489.1">
    <property type="nucleotide sequence ID" value="NZ_JAPRAT010000021.1"/>
</dbReference>
<evidence type="ECO:0000256" key="5">
    <source>
        <dbReference type="ARBA" id="ARBA00022777"/>
    </source>
</evidence>
<dbReference type="InterPro" id="IPR036890">
    <property type="entry name" value="HATPase_C_sf"/>
</dbReference>
<feature type="transmembrane region" description="Helical" evidence="8">
    <location>
        <begin position="357"/>
        <end position="379"/>
    </location>
</feature>
<keyword evidence="8" id="KW-0472">Membrane</keyword>
<feature type="transmembrane region" description="Helical" evidence="8">
    <location>
        <begin position="146"/>
        <end position="164"/>
    </location>
</feature>
<dbReference type="SUPFAM" id="SSF55874">
    <property type="entry name" value="ATPase domain of HSP90 chaperone/DNA topoisomerase II/histidine kinase"/>
    <property type="match status" value="1"/>
</dbReference>
<feature type="domain" description="Histidine kinase" evidence="9">
    <location>
        <begin position="668"/>
        <end position="757"/>
    </location>
</feature>
<keyword evidence="8" id="KW-0812">Transmembrane</keyword>
<evidence type="ECO:0000256" key="4">
    <source>
        <dbReference type="ARBA" id="ARBA00022741"/>
    </source>
</evidence>
<feature type="transmembrane region" description="Helical" evidence="8">
    <location>
        <begin position="176"/>
        <end position="193"/>
    </location>
</feature>
<dbReference type="GO" id="GO:0000155">
    <property type="term" value="F:phosphorelay sensor kinase activity"/>
    <property type="evidence" value="ECO:0007669"/>
    <property type="project" value="InterPro"/>
</dbReference>
<dbReference type="Pfam" id="PF07730">
    <property type="entry name" value="HisKA_3"/>
    <property type="match status" value="1"/>
</dbReference>
<protein>
    <recommendedName>
        <fullName evidence="2">histidine kinase</fullName>
        <ecNumber evidence="2">2.7.13.3</ecNumber>
    </recommendedName>
</protein>
<dbReference type="GO" id="GO:0046983">
    <property type="term" value="F:protein dimerization activity"/>
    <property type="evidence" value="ECO:0007669"/>
    <property type="project" value="InterPro"/>
</dbReference>
<keyword evidence="6 10" id="KW-0067">ATP-binding</keyword>
<feature type="transmembrane region" description="Helical" evidence="8">
    <location>
        <begin position="298"/>
        <end position="319"/>
    </location>
</feature>
<evidence type="ECO:0000256" key="6">
    <source>
        <dbReference type="ARBA" id="ARBA00022840"/>
    </source>
</evidence>
<organism evidence="10 11">
    <name type="scientific">Natronobacillus azotifigens</name>
    <dbReference type="NCBI Taxonomy" id="472978"/>
    <lineage>
        <taxon>Bacteria</taxon>
        <taxon>Bacillati</taxon>
        <taxon>Bacillota</taxon>
        <taxon>Bacilli</taxon>
        <taxon>Bacillales</taxon>
        <taxon>Bacillaceae</taxon>
        <taxon>Natronobacillus</taxon>
    </lineage>
</organism>
<keyword evidence="8" id="KW-1133">Transmembrane helix</keyword>
<keyword evidence="5" id="KW-0418">Kinase</keyword>
<keyword evidence="7" id="KW-0902">Two-component regulatory system</keyword>
<feature type="transmembrane region" description="Helical" evidence="8">
    <location>
        <begin position="205"/>
        <end position="222"/>
    </location>
</feature>
<dbReference type="Pfam" id="PF02518">
    <property type="entry name" value="HATPase_c"/>
    <property type="match status" value="1"/>
</dbReference>
<dbReference type="GO" id="GO:0005524">
    <property type="term" value="F:ATP binding"/>
    <property type="evidence" value="ECO:0007669"/>
    <property type="project" value="UniProtKB-KW"/>
</dbReference>
<dbReference type="EMBL" id="JAPRAT010000021">
    <property type="protein sequence ID" value="MCZ0703724.1"/>
    <property type="molecule type" value="Genomic_DNA"/>
</dbReference>
<dbReference type="SUPFAM" id="SSF50156">
    <property type="entry name" value="PDZ domain-like"/>
    <property type="match status" value="1"/>
</dbReference>
<evidence type="ECO:0000256" key="3">
    <source>
        <dbReference type="ARBA" id="ARBA00022679"/>
    </source>
</evidence>
<feature type="transmembrane region" description="Helical" evidence="8">
    <location>
        <begin position="114"/>
        <end position="134"/>
    </location>
</feature>
<dbReference type="CDD" id="cd16917">
    <property type="entry name" value="HATPase_UhpB-NarQ-NarX-like"/>
    <property type="match status" value="1"/>
</dbReference>
<dbReference type="PANTHER" id="PTHR24421">
    <property type="entry name" value="NITRATE/NITRITE SENSOR PROTEIN NARX-RELATED"/>
    <property type="match status" value="1"/>
</dbReference>
<dbReference type="PANTHER" id="PTHR24421:SF60">
    <property type="entry name" value="SENSOR HISTIDINE KINASE COMP"/>
    <property type="match status" value="1"/>
</dbReference>
<dbReference type="AlphaFoldDB" id="A0A9J6REE4"/>
<accession>A0A9J6REE4</accession>
<dbReference type="SMART" id="SM00387">
    <property type="entry name" value="HATPase_c"/>
    <property type="match status" value="1"/>
</dbReference>
<keyword evidence="11" id="KW-1185">Reference proteome</keyword>
<evidence type="ECO:0000256" key="7">
    <source>
        <dbReference type="ARBA" id="ARBA00023012"/>
    </source>
</evidence>
<dbReference type="PROSITE" id="PS50109">
    <property type="entry name" value="HIS_KIN"/>
    <property type="match status" value="1"/>
</dbReference>
<comment type="catalytic activity">
    <reaction evidence="1">
        <text>ATP + protein L-histidine = ADP + protein N-phospho-L-histidine.</text>
        <dbReference type="EC" id="2.7.13.3"/>
    </reaction>
</comment>
<evidence type="ECO:0000256" key="8">
    <source>
        <dbReference type="SAM" id="Phobius"/>
    </source>
</evidence>
<dbReference type="InterPro" id="IPR005467">
    <property type="entry name" value="His_kinase_dom"/>
</dbReference>
<name>A0A9J6REE4_9BACI</name>
<feature type="transmembrane region" description="Helical" evidence="8">
    <location>
        <begin position="234"/>
        <end position="255"/>
    </location>
</feature>
<dbReference type="EC" id="2.7.13.3" evidence="2"/>
<gene>
    <name evidence="10" type="ORF">OWO01_10875</name>
</gene>
<sequence>MNKNTLLSLFIFFSIIYAVYLTQLNTDPYIGIYVTDNDHGDFYVTALHDLGWGWHNGIQHGDLIVLIDGEQPEHNHIVTTHGRIEQVKTLTVNQNGTDMTFQIDYSSVLAQQGIIYFLIPFLYFLMSLLLSLTLYKNYKNNSSLTLIYFMLVLAIGYIGFSLSMKLSSVGLITGDFTLLTAPILFLHFIYHFMKEKGAIWFSKNVLYILYGIAMIVFFLVTFEPIDLPIKEVLLITFVCFLTVIGICLTKSFIVLKNKNNLLKTTYSWIFKTLVIAIAPYTLLYAIPHIVLGSALIRGEIAILFIFTLPICFLFLLTTGRLYLIRIHIKQFTYYAILSFVFTLFICGLYYALSEEPFQITTLGIFFVFTFLFTFSSFFFKNYLDRLLRSSLFVERDYYQKSIYRFSEALKHENSVDGVLKDFQREVTDVLSANHLDFYPIDKYRKENDDKDLNESYQKLSRKLQRSTLRIGKITLLGSTFSIPIGEKDEHYIVLFATLNNVRNLNVEEQDWLSTLAYHASVSLENMIKIEDLLTQLKKNQSSDSHWINRLIFKWSEEERKKLANDIHDSFLQDIIILKRKMEDVKSKTKEAEVTEQLFEMNEDIEDIIFQMRETCQEIAPPLLIEFGLKATLTELQNKFNLRSNSLLSIQIDDSFDEQALNLDYKRILFRTVQELLNNAAKHSRASEVRVTLGVNNHHLELAYVDNGIGMKLINMRSTENKMGLVGMKERIQSFNGTVTFNSEPGKGLTVIANIPIK</sequence>
<keyword evidence="3" id="KW-0808">Transferase</keyword>
<evidence type="ECO:0000313" key="11">
    <source>
        <dbReference type="Proteomes" id="UP001084197"/>
    </source>
</evidence>
<evidence type="ECO:0000256" key="2">
    <source>
        <dbReference type="ARBA" id="ARBA00012438"/>
    </source>
</evidence>
<feature type="transmembrane region" description="Helical" evidence="8">
    <location>
        <begin position="331"/>
        <end position="351"/>
    </location>
</feature>
<dbReference type="InterPro" id="IPR050482">
    <property type="entry name" value="Sensor_HK_TwoCompSys"/>
</dbReference>
<dbReference type="Gene3D" id="3.30.565.10">
    <property type="entry name" value="Histidine kinase-like ATPase, C-terminal domain"/>
    <property type="match status" value="1"/>
</dbReference>
<dbReference type="GO" id="GO:0016020">
    <property type="term" value="C:membrane"/>
    <property type="evidence" value="ECO:0007669"/>
    <property type="project" value="InterPro"/>
</dbReference>
<dbReference type="Proteomes" id="UP001084197">
    <property type="component" value="Unassembled WGS sequence"/>
</dbReference>
<proteinExistence type="predicted"/>
<dbReference type="InterPro" id="IPR011712">
    <property type="entry name" value="Sig_transdc_His_kin_sub3_dim/P"/>
</dbReference>
<evidence type="ECO:0000259" key="9">
    <source>
        <dbReference type="PROSITE" id="PS50109"/>
    </source>
</evidence>
<feature type="transmembrane region" description="Helical" evidence="8">
    <location>
        <begin position="267"/>
        <end position="286"/>
    </location>
</feature>
<evidence type="ECO:0000313" key="10">
    <source>
        <dbReference type="EMBL" id="MCZ0703724.1"/>
    </source>
</evidence>
<evidence type="ECO:0000256" key="1">
    <source>
        <dbReference type="ARBA" id="ARBA00000085"/>
    </source>
</evidence>
<keyword evidence="4" id="KW-0547">Nucleotide-binding</keyword>
<comment type="caution">
    <text evidence="10">The sequence shown here is derived from an EMBL/GenBank/DDBJ whole genome shotgun (WGS) entry which is preliminary data.</text>
</comment>
<reference evidence="10" key="1">
    <citation type="submission" date="2022-11" db="EMBL/GenBank/DDBJ databases">
        <title>WGS of Natronobacillus azotifigens 24KS-1, an anaerobic diazotrophic haloalkaliphile from soda-rich habitats.</title>
        <authorList>
            <person name="Sorokin D.Y."/>
            <person name="Merkel A.Y."/>
        </authorList>
    </citation>
    <scope>NUCLEOTIDE SEQUENCE</scope>
    <source>
        <strain evidence="10">24KS-1</strain>
    </source>
</reference>